<dbReference type="Proteomes" id="UP000769766">
    <property type="component" value="Unassembled WGS sequence"/>
</dbReference>
<gene>
    <name evidence="1" type="ORF">HYY20_11840</name>
</gene>
<comment type="caution">
    <text evidence="1">The sequence shown here is derived from an EMBL/GenBank/DDBJ whole genome shotgun (WGS) entry which is preliminary data.</text>
</comment>
<dbReference type="AlphaFoldDB" id="A0A932CQS7"/>
<organism evidence="1 2">
    <name type="scientific">Tectimicrobiota bacterium</name>
    <dbReference type="NCBI Taxonomy" id="2528274"/>
    <lineage>
        <taxon>Bacteria</taxon>
        <taxon>Pseudomonadati</taxon>
        <taxon>Nitrospinota/Tectimicrobiota group</taxon>
        <taxon>Candidatus Tectimicrobiota</taxon>
    </lineage>
</organism>
<name>A0A932CQS7_UNCTE</name>
<sequence>MSLADKIAREMEIKMDLMIEGVNIEESALEGVGTKYCEKIIFLFDYTRYGLKGGTIIPSEMMLPEGTCYMVMYDTRSPYLVRKEDGTLILEKNGKFVSTVRWNERPAYYNQKTSYGTEMRKIAQFRGDCGIIACI</sequence>
<evidence type="ECO:0000313" key="1">
    <source>
        <dbReference type="EMBL" id="MBI2877561.1"/>
    </source>
</evidence>
<proteinExistence type="predicted"/>
<feature type="non-terminal residue" evidence="1">
    <location>
        <position position="135"/>
    </location>
</feature>
<accession>A0A932CQS7</accession>
<reference evidence="1" key="1">
    <citation type="submission" date="2020-07" db="EMBL/GenBank/DDBJ databases">
        <title>Huge and variable diversity of episymbiotic CPR bacteria and DPANN archaea in groundwater ecosystems.</title>
        <authorList>
            <person name="He C.Y."/>
            <person name="Keren R."/>
            <person name="Whittaker M."/>
            <person name="Farag I.F."/>
            <person name="Doudna J."/>
            <person name="Cate J.H.D."/>
            <person name="Banfield J.F."/>
        </authorList>
    </citation>
    <scope>NUCLEOTIDE SEQUENCE</scope>
    <source>
        <strain evidence="1">NC_groundwater_672_Ag_B-0.1um_62_36</strain>
    </source>
</reference>
<evidence type="ECO:0000313" key="2">
    <source>
        <dbReference type="Proteomes" id="UP000769766"/>
    </source>
</evidence>
<protein>
    <submittedName>
        <fullName evidence="1">Uncharacterized protein</fullName>
    </submittedName>
</protein>
<dbReference type="EMBL" id="JACPRF010000362">
    <property type="protein sequence ID" value="MBI2877561.1"/>
    <property type="molecule type" value="Genomic_DNA"/>
</dbReference>